<dbReference type="GO" id="GO:0005634">
    <property type="term" value="C:nucleus"/>
    <property type="evidence" value="ECO:0007669"/>
    <property type="project" value="TreeGrafter"/>
</dbReference>
<dbReference type="PROSITE" id="PS51867">
    <property type="entry name" value="ZF_RING_GID"/>
    <property type="match status" value="1"/>
</dbReference>
<dbReference type="GO" id="GO:0034657">
    <property type="term" value="C:GID complex"/>
    <property type="evidence" value="ECO:0007669"/>
    <property type="project" value="TreeGrafter"/>
</dbReference>
<evidence type="ECO:0000256" key="6">
    <source>
        <dbReference type="ARBA" id="ARBA00022833"/>
    </source>
</evidence>
<dbReference type="CDD" id="cd16659">
    <property type="entry name" value="RING-Ubox_Emp"/>
    <property type="match status" value="1"/>
</dbReference>
<dbReference type="OrthoDB" id="1933455at2759"/>
<dbReference type="InterPro" id="IPR024964">
    <property type="entry name" value="CTLH/CRA"/>
</dbReference>
<dbReference type="Proteomes" id="UP000193411">
    <property type="component" value="Unassembled WGS sequence"/>
</dbReference>
<dbReference type="PANTHER" id="PTHR12170:SF2">
    <property type="entry name" value="E3 UBIQUITIN-PROTEIN TRANSFERASE MAEA"/>
    <property type="match status" value="1"/>
</dbReference>
<dbReference type="GO" id="GO:0005737">
    <property type="term" value="C:cytoplasm"/>
    <property type="evidence" value="ECO:0007669"/>
    <property type="project" value="UniProtKB-SubCell"/>
</dbReference>
<evidence type="ECO:0000256" key="5">
    <source>
        <dbReference type="ARBA" id="ARBA00022771"/>
    </source>
</evidence>
<keyword evidence="3" id="KW-0963">Cytoplasm</keyword>
<dbReference type="InterPro" id="IPR045098">
    <property type="entry name" value="Fyv10_fam"/>
</dbReference>
<dbReference type="PROSITE" id="PS50896">
    <property type="entry name" value="LISH"/>
    <property type="match status" value="1"/>
</dbReference>
<proteinExistence type="inferred from homology"/>
<feature type="coiled-coil region" evidence="8">
    <location>
        <begin position="68"/>
        <end position="95"/>
    </location>
</feature>
<evidence type="ECO:0000256" key="8">
    <source>
        <dbReference type="SAM" id="Coils"/>
    </source>
</evidence>
<comment type="similarity">
    <text evidence="2">Belongs to the FYV10 family.</text>
</comment>
<dbReference type="GO" id="GO:0061630">
    <property type="term" value="F:ubiquitin protein ligase activity"/>
    <property type="evidence" value="ECO:0007669"/>
    <property type="project" value="InterPro"/>
</dbReference>
<dbReference type="PANTHER" id="PTHR12170">
    <property type="entry name" value="MACROPHAGE ERYTHROBLAST ATTACHER-RELATED"/>
    <property type="match status" value="1"/>
</dbReference>
<gene>
    <name evidence="11" type="ORF">BCR44DRAFT_1517668</name>
</gene>
<evidence type="ECO:0000256" key="4">
    <source>
        <dbReference type="ARBA" id="ARBA00022723"/>
    </source>
</evidence>
<evidence type="ECO:0000313" key="11">
    <source>
        <dbReference type="EMBL" id="ORZ30014.1"/>
    </source>
</evidence>
<evidence type="ECO:0000256" key="7">
    <source>
        <dbReference type="PROSITE-ProRule" id="PRU01215"/>
    </source>
</evidence>
<evidence type="ECO:0000256" key="1">
    <source>
        <dbReference type="ARBA" id="ARBA00004496"/>
    </source>
</evidence>
<accession>A0A1Y2H7P5</accession>
<dbReference type="EMBL" id="MCFL01000108">
    <property type="protein sequence ID" value="ORZ30014.1"/>
    <property type="molecule type" value="Genomic_DNA"/>
</dbReference>
<sequence length="413" mass="45415">MASEKNKLAVDGILGLETSFVKVPFEQFKRANKKAQKHIEKELGNLASAISDLAKGKGSAAKDPLKAIDSLTDKLKKLKRKLKELREEEALYTDKTQARLRHLQTLSHIKALDSPAYASWSHTRLNRLLLDYLLRQGFLESATMLAKGSVGEHESNGALLPSSSSSDAVDSYAIGGLVGSTLAGQKAEAATAVADEPQQLEKYADLEFFTQARKIEQALQARRCTRRWLGSTLEFNLRLQEFIDLVTKRDLTAAVTYAKQHLTGFSDTNLPQIQQAVTLLAFPPTTTCEPYRTLYDAPARWSALLTQFRLSGLKTAQCAHASDRNPNCPVCVPGTYGELAKGLPMGHHANSSYVCRITGALMNEDNPPMATPDGYVYSHKAVQDMAVKNHGQFRCPRTGSVYSVGALKKLYLT</sequence>
<dbReference type="GO" id="GO:0043161">
    <property type="term" value="P:proteasome-mediated ubiquitin-dependent protein catabolic process"/>
    <property type="evidence" value="ECO:0007669"/>
    <property type="project" value="InterPro"/>
</dbReference>
<dbReference type="InterPro" id="IPR006595">
    <property type="entry name" value="CTLH_C"/>
</dbReference>
<keyword evidence="5 7" id="KW-0863">Zinc-finger</keyword>
<evidence type="ECO:0000256" key="3">
    <source>
        <dbReference type="ARBA" id="ARBA00022490"/>
    </source>
</evidence>
<dbReference type="AlphaFoldDB" id="A0A1Y2H7P5"/>
<dbReference type="InterPro" id="IPR044063">
    <property type="entry name" value="ZF_RING_GID"/>
</dbReference>
<dbReference type="InterPro" id="IPR006594">
    <property type="entry name" value="LisH"/>
</dbReference>
<feature type="domain" description="CTLH" evidence="9">
    <location>
        <begin position="231"/>
        <end position="253"/>
    </location>
</feature>
<comment type="subcellular location">
    <subcellularLocation>
        <location evidence="1">Cytoplasm</location>
    </subcellularLocation>
</comment>
<dbReference type="SUPFAM" id="SSF57850">
    <property type="entry name" value="RING/U-box"/>
    <property type="match status" value="1"/>
</dbReference>
<evidence type="ECO:0000259" key="10">
    <source>
        <dbReference type="PROSITE" id="PS51867"/>
    </source>
</evidence>
<comment type="caution">
    <text evidence="11">The sequence shown here is derived from an EMBL/GenBank/DDBJ whole genome shotgun (WGS) entry which is preliminary data.</text>
</comment>
<keyword evidence="6" id="KW-0862">Zinc</keyword>
<protein>
    <submittedName>
        <fullName evidence="11">CTLH/CRA C-terminal to lish motif domain-domain-containing protein</fullName>
    </submittedName>
</protein>
<dbReference type="Pfam" id="PF10607">
    <property type="entry name" value="CTLH"/>
    <property type="match status" value="1"/>
</dbReference>
<keyword evidence="8" id="KW-0175">Coiled coil</keyword>
<organism evidence="11 12">
    <name type="scientific">Catenaria anguillulae PL171</name>
    <dbReference type="NCBI Taxonomy" id="765915"/>
    <lineage>
        <taxon>Eukaryota</taxon>
        <taxon>Fungi</taxon>
        <taxon>Fungi incertae sedis</taxon>
        <taxon>Blastocladiomycota</taxon>
        <taxon>Blastocladiomycetes</taxon>
        <taxon>Blastocladiales</taxon>
        <taxon>Catenariaceae</taxon>
        <taxon>Catenaria</taxon>
    </lineage>
</organism>
<evidence type="ECO:0000259" key="9">
    <source>
        <dbReference type="PROSITE" id="PS50897"/>
    </source>
</evidence>
<feature type="zinc finger region" description="RING-Gid-type" evidence="7">
    <location>
        <begin position="328"/>
        <end position="398"/>
    </location>
</feature>
<keyword evidence="12" id="KW-1185">Reference proteome</keyword>
<reference evidence="11 12" key="1">
    <citation type="submission" date="2016-07" db="EMBL/GenBank/DDBJ databases">
        <title>Pervasive Adenine N6-methylation of Active Genes in Fungi.</title>
        <authorList>
            <consortium name="DOE Joint Genome Institute"/>
            <person name="Mondo S.J."/>
            <person name="Dannebaum R.O."/>
            <person name="Kuo R.C."/>
            <person name="Labutti K."/>
            <person name="Haridas S."/>
            <person name="Kuo A."/>
            <person name="Salamov A."/>
            <person name="Ahrendt S.R."/>
            <person name="Lipzen A."/>
            <person name="Sullivan W."/>
            <person name="Andreopoulos W.B."/>
            <person name="Clum A."/>
            <person name="Lindquist E."/>
            <person name="Daum C."/>
            <person name="Ramamoorthy G.K."/>
            <person name="Gryganskyi A."/>
            <person name="Culley D."/>
            <person name="Magnuson J.K."/>
            <person name="James T.Y."/>
            <person name="O'Malley M.A."/>
            <person name="Stajich J.E."/>
            <person name="Spatafora J.W."/>
            <person name="Visel A."/>
            <person name="Grigoriev I.V."/>
        </authorList>
    </citation>
    <scope>NUCLEOTIDE SEQUENCE [LARGE SCALE GENOMIC DNA]</scope>
    <source>
        <strain evidence="11 12">PL171</strain>
    </source>
</reference>
<dbReference type="STRING" id="765915.A0A1Y2H7P5"/>
<name>A0A1Y2H7P5_9FUNG</name>
<feature type="domain" description="RING-Gid-type" evidence="10">
    <location>
        <begin position="328"/>
        <end position="398"/>
    </location>
</feature>
<evidence type="ECO:0000256" key="2">
    <source>
        <dbReference type="ARBA" id="ARBA00010615"/>
    </source>
</evidence>
<dbReference type="GO" id="GO:0008270">
    <property type="term" value="F:zinc ion binding"/>
    <property type="evidence" value="ECO:0007669"/>
    <property type="project" value="UniProtKB-KW"/>
</dbReference>
<evidence type="ECO:0000313" key="12">
    <source>
        <dbReference type="Proteomes" id="UP000193411"/>
    </source>
</evidence>
<dbReference type="PROSITE" id="PS50897">
    <property type="entry name" value="CTLH"/>
    <property type="match status" value="1"/>
</dbReference>
<keyword evidence="4" id="KW-0479">Metal-binding</keyword>